<dbReference type="SUPFAM" id="SSF49899">
    <property type="entry name" value="Concanavalin A-like lectins/glucanases"/>
    <property type="match status" value="3"/>
</dbReference>
<feature type="disulfide bond" evidence="6">
    <location>
        <begin position="217"/>
        <end position="226"/>
    </location>
</feature>
<evidence type="ECO:0000259" key="10">
    <source>
        <dbReference type="PROSITE" id="PS50026"/>
    </source>
</evidence>
<keyword evidence="1 6" id="KW-0245">EGF-like domain</keyword>
<keyword evidence="12" id="KW-1185">Reference proteome</keyword>
<dbReference type="Gene3D" id="2.60.120.200">
    <property type="match status" value="3"/>
</dbReference>
<feature type="domain" description="EGF-like" evidence="10">
    <location>
        <begin position="886"/>
        <end position="922"/>
    </location>
</feature>
<dbReference type="EMBL" id="JAFJMO010000006">
    <property type="protein sequence ID" value="KAJ8274475.1"/>
    <property type="molecule type" value="Genomic_DNA"/>
</dbReference>
<dbReference type="GO" id="GO:0048863">
    <property type="term" value="P:stem cell differentiation"/>
    <property type="evidence" value="ECO:0007669"/>
    <property type="project" value="UniProtKB-ARBA"/>
</dbReference>
<evidence type="ECO:0000313" key="12">
    <source>
        <dbReference type="Proteomes" id="UP001152803"/>
    </source>
</evidence>
<dbReference type="InterPro" id="IPR000742">
    <property type="entry name" value="EGF"/>
</dbReference>
<feature type="domain" description="EGF-like" evidence="10">
    <location>
        <begin position="191"/>
        <end position="227"/>
    </location>
</feature>
<dbReference type="PANTHER" id="PTHR12916">
    <property type="entry name" value="CYTOCHROME C OXIDASE POLYPEPTIDE VIC-2"/>
    <property type="match status" value="1"/>
</dbReference>
<evidence type="ECO:0000256" key="8">
    <source>
        <dbReference type="SAM" id="SignalP"/>
    </source>
</evidence>
<keyword evidence="3" id="KW-0677">Repeat</keyword>
<evidence type="ECO:0008006" key="13">
    <source>
        <dbReference type="Google" id="ProtNLM"/>
    </source>
</evidence>
<dbReference type="PROSITE" id="PS01187">
    <property type="entry name" value="EGF_CA"/>
    <property type="match status" value="3"/>
</dbReference>
<dbReference type="PROSITE" id="PS50025">
    <property type="entry name" value="LAM_G_DOMAIN"/>
    <property type="match status" value="3"/>
</dbReference>
<keyword evidence="7" id="KW-0472">Membrane</keyword>
<feature type="transmembrane region" description="Helical" evidence="7">
    <location>
        <begin position="1350"/>
        <end position="1373"/>
    </location>
</feature>
<evidence type="ECO:0000256" key="5">
    <source>
        <dbReference type="ARBA" id="ARBA00023180"/>
    </source>
</evidence>
<dbReference type="FunFam" id="2.10.25.10:FF:000282">
    <property type="entry name" value="Crumbs cell polarity complex component 2"/>
    <property type="match status" value="1"/>
</dbReference>
<sequence length="1412" mass="151700">MALSLFLVSILSVGIWTQSAAPLAAFSLCLSDPCQNGSTCQDIPTNFLCQCPARLPGPSSTGQCEGPSTLCQAVPCLHAASCRPAPTDPPGLVCQCQAALTGESCAAGVQRCAHSLCGATAPCQPLSESPAGATPGYSCLCRPGFTGTHCETEVNECAANPCRNWALCREETNGYSCFCIPGFQGRHCEIDVNECASRPCRNGAACLNRVGRFSCLCKAGYMGTRCELQVNECQSDPCRNGGSCHDYVNGFSCVCRRFLGSFCEVDTDECESDPCQNSALCTDGENGYSCDCTGLGFMGSNCDTPIPACMSQPCLHGAPCEENQGNYTCNCWPGFEGRNCEVDVNECSSSPCLSGGTCIELSWKALYDTEQLLPTHHHSQEDVGFICTCQPGFEGAFCKEDVNECDLNPCQNGGLCENYAGAYTCHCPRQSQDGLLYGGQNCTVALLGCEGHTCQNGATCLPLLTDGEHSRLCTCPPGFTGPNCQKPTTFSFETGGRLLLQSPTAGPEASWNVTLCFRTKMADTTLLVRRAGETAIRLDLAGGRPHLRVLAGDRTSHDLEACYVSDGEWHVVEVAFGAGALWVRLLDDSCEKTVVLERGLSRKQPGPSPTFHSILIGGVEGEGTETAWAESPLPAFVGCLRDVWVDSQPLVPGDWLNSSPANVTPGCSVRDRCEDRPCQNRGRCVSQWMSYQCECYRPYDGPDCSEEHVAARFGSENRESFASFSVGEALTEGVEVTVFVRTRSQGVLLLALANDTGPYLRLWLEEGRPATRVLDSETLRGVAVVSDGRFHLLGLTLRGDRLTLSHSARAQASAPVRRVRVRPGDLVYVGGLPDARATGSFGGYLKGCVQDLRVGTRRLQFYPLGGIAESPYGLSQLVNVSPGCSGDDACRSSPCQNGGVCYPMWDDFTCTCPPSTTGRRCEEVMWCELSPCPSSAVCQPLVHGFECVSNATFHKDSSGVSYQGNGKIMRSLTSVSFRIRTRSHNANILQAKKALEFLAVSVWDSRLYLELRSGVRSLGLNVGSRVAVSDGQWHSVTLTMVAPSSKISRWTIEVDDRGDPSVSEVATGNLDFLREGANLLVGGGGLVGCLSTVEIGGIGLPYHGDDELRLPRPQEERFVRTSAGPALLGCWGSPVCDPDPCLNGGYCVDLFDQSRCACGPGWAGPLCQLSSDPCGSGPCIHGNCSADALQYSGPNCTSSEEQEEEEDPCQSHLCARGATCLRGYSTYTCLCPHDTTGELCDVEFEQVPWYKENYPKPILPVSVCGGERWNYTCYNGGNCTQTDSQWACNCLPGFTGHWCETDIDECSPDPCLNGGNCINMVNGFFCFCKAYFTGDFCEIELLADSRSSTVLLSVTLASVALLLALSLATAALITTMKRRAAYGTYSPSRQEKEGPRVEMWSISHTTPTERLI</sequence>
<dbReference type="PROSITE" id="PS00022">
    <property type="entry name" value="EGF_1"/>
    <property type="match status" value="13"/>
</dbReference>
<feature type="domain" description="EGF-like" evidence="10">
    <location>
        <begin position="153"/>
        <end position="189"/>
    </location>
</feature>
<feature type="domain" description="Laminin G" evidence="9">
    <location>
        <begin position="487"/>
        <end position="667"/>
    </location>
</feature>
<feature type="domain" description="EGF-like" evidence="10">
    <location>
        <begin position="401"/>
        <end position="443"/>
    </location>
</feature>
<dbReference type="GO" id="GO:0005509">
    <property type="term" value="F:calcium ion binding"/>
    <property type="evidence" value="ECO:0007669"/>
    <property type="project" value="InterPro"/>
</dbReference>
<dbReference type="GO" id="GO:0019904">
    <property type="term" value="F:protein domain specific binding"/>
    <property type="evidence" value="ECO:0007669"/>
    <property type="project" value="UniProtKB-ARBA"/>
</dbReference>
<dbReference type="InterPro" id="IPR013032">
    <property type="entry name" value="EGF-like_CS"/>
</dbReference>
<dbReference type="FunFam" id="2.10.25.10:FF:000122">
    <property type="entry name" value="Protein crumbs homolog 2"/>
    <property type="match status" value="2"/>
</dbReference>
<feature type="disulfide bond" evidence="6">
    <location>
        <begin position="695"/>
        <end position="704"/>
    </location>
</feature>
<dbReference type="PRINTS" id="PR00010">
    <property type="entry name" value="EGFBLOOD"/>
</dbReference>
<accession>A0A9Q1I0W8</accession>
<dbReference type="FunFam" id="2.10.25.10:FF:000348">
    <property type="entry name" value="Crumbs 1, cell polarity complex component"/>
    <property type="match status" value="1"/>
</dbReference>
<feature type="signal peptide" evidence="8">
    <location>
        <begin position="1"/>
        <end position="20"/>
    </location>
</feature>
<feature type="disulfide bond" evidence="6">
    <location>
        <begin position="179"/>
        <end position="188"/>
    </location>
</feature>
<feature type="domain" description="EGF-like" evidence="10">
    <location>
        <begin position="67"/>
        <end position="106"/>
    </location>
</feature>
<evidence type="ECO:0000259" key="9">
    <source>
        <dbReference type="PROSITE" id="PS50025"/>
    </source>
</evidence>
<reference evidence="11" key="1">
    <citation type="journal article" date="2023" name="Science">
        <title>Genome structures resolve the early diversification of teleost fishes.</title>
        <authorList>
            <person name="Parey E."/>
            <person name="Louis A."/>
            <person name="Montfort J."/>
            <person name="Bouchez O."/>
            <person name="Roques C."/>
            <person name="Iampietro C."/>
            <person name="Lluch J."/>
            <person name="Castinel A."/>
            <person name="Donnadieu C."/>
            <person name="Desvignes T."/>
            <person name="Floi Bucao C."/>
            <person name="Jouanno E."/>
            <person name="Wen M."/>
            <person name="Mejri S."/>
            <person name="Dirks R."/>
            <person name="Jansen H."/>
            <person name="Henkel C."/>
            <person name="Chen W.J."/>
            <person name="Zahm M."/>
            <person name="Cabau C."/>
            <person name="Klopp C."/>
            <person name="Thompson A.W."/>
            <person name="Robinson-Rechavi M."/>
            <person name="Braasch I."/>
            <person name="Lecointre G."/>
            <person name="Bobe J."/>
            <person name="Postlethwait J.H."/>
            <person name="Berthelot C."/>
            <person name="Roest Crollius H."/>
            <person name="Guiguen Y."/>
        </authorList>
    </citation>
    <scope>NUCLEOTIDE SEQUENCE</scope>
    <source>
        <strain evidence="11">Concon-B</strain>
    </source>
</reference>
<organism evidence="11 12">
    <name type="scientific">Conger conger</name>
    <name type="common">Conger eel</name>
    <name type="synonym">Muraena conger</name>
    <dbReference type="NCBI Taxonomy" id="82655"/>
    <lineage>
        <taxon>Eukaryota</taxon>
        <taxon>Metazoa</taxon>
        <taxon>Chordata</taxon>
        <taxon>Craniata</taxon>
        <taxon>Vertebrata</taxon>
        <taxon>Euteleostomi</taxon>
        <taxon>Actinopterygii</taxon>
        <taxon>Neopterygii</taxon>
        <taxon>Teleostei</taxon>
        <taxon>Anguilliformes</taxon>
        <taxon>Congridae</taxon>
        <taxon>Conger</taxon>
    </lineage>
</organism>
<dbReference type="Pfam" id="PF07645">
    <property type="entry name" value="EGF_CA"/>
    <property type="match status" value="1"/>
</dbReference>
<dbReference type="Proteomes" id="UP001152803">
    <property type="component" value="Unassembled WGS sequence"/>
</dbReference>
<protein>
    <recommendedName>
        <fullName evidence="13">Crumbs</fullName>
    </recommendedName>
</protein>
<dbReference type="PROSITE" id="PS00010">
    <property type="entry name" value="ASX_HYDROXYL"/>
    <property type="match status" value="6"/>
</dbReference>
<feature type="domain" description="EGF-like" evidence="10">
    <location>
        <begin position="445"/>
        <end position="485"/>
    </location>
</feature>
<dbReference type="SMART" id="SM00179">
    <property type="entry name" value="EGF_CA"/>
    <property type="match status" value="14"/>
</dbReference>
<dbReference type="InterPro" id="IPR018097">
    <property type="entry name" value="EGF_Ca-bd_CS"/>
</dbReference>
<evidence type="ECO:0000313" key="11">
    <source>
        <dbReference type="EMBL" id="KAJ8274475.1"/>
    </source>
</evidence>
<dbReference type="FunFam" id="2.10.25.10:FF:000004">
    <property type="entry name" value="Neurogenic locus notch 1"/>
    <property type="match status" value="1"/>
</dbReference>
<feature type="domain" description="EGF-like" evidence="10">
    <location>
        <begin position="25"/>
        <end position="61"/>
    </location>
</feature>
<feature type="domain" description="EGF-like" evidence="10">
    <location>
        <begin position="1260"/>
        <end position="1300"/>
    </location>
</feature>
<dbReference type="InterPro" id="IPR001881">
    <property type="entry name" value="EGF-like_Ca-bd_dom"/>
</dbReference>
<feature type="domain" description="EGF-like" evidence="10">
    <location>
        <begin position="266"/>
        <end position="303"/>
    </location>
</feature>
<proteinExistence type="predicted"/>
<feature type="disulfide bond" evidence="6">
    <location>
        <begin position="331"/>
        <end position="340"/>
    </location>
</feature>
<comment type="caution">
    <text evidence="11">The sequence shown here is derived from an EMBL/GenBank/DDBJ whole genome shotgun (WGS) entry which is preliminary data.</text>
</comment>
<dbReference type="Pfam" id="PF00008">
    <property type="entry name" value="EGF"/>
    <property type="match status" value="7"/>
</dbReference>
<dbReference type="FunFam" id="2.10.25.10:FF:000012">
    <property type="entry name" value="Delta-like protein"/>
    <property type="match status" value="1"/>
</dbReference>
<dbReference type="FunFam" id="2.10.25.10:FF:000208">
    <property type="entry name" value="Crumbs 2, cell polarity complex component"/>
    <property type="match status" value="1"/>
</dbReference>
<dbReference type="InterPro" id="IPR000152">
    <property type="entry name" value="EGF-type_Asp/Asn_hydroxyl_site"/>
</dbReference>
<feature type="domain" description="EGF-like" evidence="10">
    <location>
        <begin position="305"/>
        <end position="341"/>
    </location>
</feature>
<keyword evidence="2 8" id="KW-0732">Signal</keyword>
<dbReference type="GO" id="GO:0009952">
    <property type="term" value="P:anterior/posterior pattern specification"/>
    <property type="evidence" value="ECO:0007669"/>
    <property type="project" value="UniProtKB-ARBA"/>
</dbReference>
<feature type="domain" description="EGF-like" evidence="10">
    <location>
        <begin position="108"/>
        <end position="151"/>
    </location>
</feature>
<dbReference type="OrthoDB" id="283575at2759"/>
<dbReference type="Pfam" id="PF02210">
    <property type="entry name" value="Laminin_G_2"/>
    <property type="match status" value="3"/>
</dbReference>
<feature type="disulfide bond" evidence="6">
    <location>
        <begin position="1328"/>
        <end position="1337"/>
    </location>
</feature>
<feature type="disulfide bond" evidence="6">
    <location>
        <begin position="1231"/>
        <end position="1240"/>
    </location>
</feature>
<feature type="domain" description="EGF-like" evidence="10">
    <location>
        <begin position="669"/>
        <end position="705"/>
    </location>
</feature>
<evidence type="ECO:0000256" key="2">
    <source>
        <dbReference type="ARBA" id="ARBA00022729"/>
    </source>
</evidence>
<feature type="disulfide bond" evidence="6">
    <location>
        <begin position="475"/>
        <end position="484"/>
    </location>
</feature>
<evidence type="ECO:0000256" key="3">
    <source>
        <dbReference type="ARBA" id="ARBA00022737"/>
    </source>
</evidence>
<comment type="caution">
    <text evidence="6">Lacks conserved residue(s) required for the propagation of feature annotation.</text>
</comment>
<feature type="domain" description="EGF-like" evidence="10">
    <location>
        <begin position="1132"/>
        <end position="1168"/>
    </location>
</feature>
<dbReference type="PROSITE" id="PS01186">
    <property type="entry name" value="EGF_2"/>
    <property type="match status" value="9"/>
</dbReference>
<dbReference type="GO" id="GO:0030097">
    <property type="term" value="P:hemopoiesis"/>
    <property type="evidence" value="ECO:0007669"/>
    <property type="project" value="UniProtKB-ARBA"/>
</dbReference>
<dbReference type="GO" id="GO:0048646">
    <property type="term" value="P:anatomical structure formation involved in morphogenesis"/>
    <property type="evidence" value="ECO:0007669"/>
    <property type="project" value="UniProtKB-ARBA"/>
</dbReference>
<name>A0A9Q1I0W8_CONCO</name>
<feature type="domain" description="EGF-like" evidence="10">
    <location>
        <begin position="343"/>
        <end position="399"/>
    </location>
</feature>
<gene>
    <name evidence="11" type="ORF">COCON_G00091000</name>
</gene>
<feature type="disulfide bond" evidence="6">
    <location>
        <begin position="1158"/>
        <end position="1167"/>
    </location>
</feature>
<dbReference type="InterPro" id="IPR049883">
    <property type="entry name" value="NOTCH1_EGF-like"/>
</dbReference>
<feature type="domain" description="EGF-like" evidence="10">
    <location>
        <begin position="1205"/>
        <end position="1241"/>
    </location>
</feature>
<dbReference type="Gene3D" id="2.10.25.10">
    <property type="entry name" value="Laminin"/>
    <property type="match status" value="16"/>
</dbReference>
<feature type="disulfide bond" evidence="6">
    <location>
        <begin position="1290"/>
        <end position="1299"/>
    </location>
</feature>
<dbReference type="GO" id="GO:0050877">
    <property type="term" value="P:nervous system process"/>
    <property type="evidence" value="ECO:0007669"/>
    <property type="project" value="UniProtKB-ARBA"/>
</dbReference>
<feature type="disulfide bond" evidence="6">
    <location>
        <begin position="141"/>
        <end position="150"/>
    </location>
</feature>
<dbReference type="SMART" id="SM00282">
    <property type="entry name" value="LamG"/>
    <property type="match status" value="3"/>
</dbReference>
<feature type="domain" description="EGF-like" evidence="10">
    <location>
        <begin position="1302"/>
        <end position="1338"/>
    </location>
</feature>
<keyword evidence="5" id="KW-0325">Glycoprotein</keyword>
<dbReference type="InterPro" id="IPR001791">
    <property type="entry name" value="Laminin_G"/>
</dbReference>
<evidence type="ECO:0000256" key="7">
    <source>
        <dbReference type="SAM" id="Phobius"/>
    </source>
</evidence>
<dbReference type="GO" id="GO:0051240">
    <property type="term" value="P:positive regulation of multicellular organismal process"/>
    <property type="evidence" value="ECO:0007669"/>
    <property type="project" value="UniProtKB-ARBA"/>
</dbReference>
<feature type="disulfide bond" evidence="6">
    <location>
        <begin position="912"/>
        <end position="921"/>
    </location>
</feature>
<feature type="domain" description="Laminin G" evidence="9">
    <location>
        <begin position="949"/>
        <end position="1130"/>
    </location>
</feature>
<keyword evidence="4 6" id="KW-1015">Disulfide bond</keyword>
<feature type="domain" description="Laminin G" evidence="9">
    <location>
        <begin position="711"/>
        <end position="884"/>
    </location>
</feature>
<keyword evidence="7" id="KW-1133">Transmembrane helix</keyword>
<evidence type="ECO:0000256" key="4">
    <source>
        <dbReference type="ARBA" id="ARBA00023157"/>
    </source>
</evidence>
<dbReference type="PROSITE" id="PS50026">
    <property type="entry name" value="EGF_3"/>
    <property type="match status" value="17"/>
</dbReference>
<feature type="disulfide bond" evidence="6">
    <location>
        <begin position="389"/>
        <end position="398"/>
    </location>
</feature>
<dbReference type="FunFam" id="2.10.25.10:FF:000434">
    <property type="entry name" value="Predicted protein"/>
    <property type="match status" value="1"/>
</dbReference>
<dbReference type="CDD" id="cd00110">
    <property type="entry name" value="LamG"/>
    <property type="match status" value="3"/>
</dbReference>
<dbReference type="InterPro" id="IPR013320">
    <property type="entry name" value="ConA-like_dom_sf"/>
</dbReference>
<dbReference type="FunFam" id="2.10.25.10:FF:000327">
    <property type="entry name" value="neurogenic locus notch homolog protein 4"/>
    <property type="match status" value="1"/>
</dbReference>
<keyword evidence="7" id="KW-0812">Transmembrane</keyword>
<evidence type="ECO:0000256" key="1">
    <source>
        <dbReference type="ARBA" id="ARBA00022536"/>
    </source>
</evidence>
<dbReference type="CDD" id="cd00054">
    <property type="entry name" value="EGF_CA"/>
    <property type="match status" value="12"/>
</dbReference>
<evidence type="ECO:0000256" key="6">
    <source>
        <dbReference type="PROSITE-ProRule" id="PRU00076"/>
    </source>
</evidence>
<dbReference type="SMART" id="SM00181">
    <property type="entry name" value="EGF"/>
    <property type="match status" value="17"/>
</dbReference>
<feature type="chain" id="PRO_5040276411" description="Crumbs" evidence="8">
    <location>
        <begin position="21"/>
        <end position="1412"/>
    </location>
</feature>
<dbReference type="PANTHER" id="PTHR12916:SF4">
    <property type="entry name" value="UNINFLATABLE, ISOFORM C"/>
    <property type="match status" value="1"/>
</dbReference>
<feature type="disulfide bond" evidence="6">
    <location>
        <begin position="96"/>
        <end position="105"/>
    </location>
</feature>
<feature type="domain" description="EGF-like" evidence="10">
    <location>
        <begin position="229"/>
        <end position="264"/>
    </location>
</feature>
<dbReference type="GO" id="GO:0035282">
    <property type="term" value="P:segmentation"/>
    <property type="evidence" value="ECO:0007669"/>
    <property type="project" value="UniProtKB-ARBA"/>
</dbReference>
<dbReference type="Pfam" id="PF12661">
    <property type="entry name" value="hEGF"/>
    <property type="match status" value="1"/>
</dbReference>
<dbReference type="SUPFAM" id="SSF57196">
    <property type="entry name" value="EGF/Laminin"/>
    <property type="match status" value="13"/>
</dbReference>